<reference evidence="2 3" key="1">
    <citation type="submission" date="2018-03" db="EMBL/GenBank/DDBJ databases">
        <title>Draft genome sequence of Rohu Carp (Labeo rohita).</title>
        <authorList>
            <person name="Das P."/>
            <person name="Kushwaha B."/>
            <person name="Joshi C.G."/>
            <person name="Kumar D."/>
            <person name="Nagpure N.S."/>
            <person name="Sahoo L."/>
            <person name="Das S.P."/>
            <person name="Bit A."/>
            <person name="Patnaik S."/>
            <person name="Meher P.K."/>
            <person name="Jayasankar P."/>
            <person name="Koringa P.G."/>
            <person name="Patel N.V."/>
            <person name="Hinsu A.T."/>
            <person name="Kumar R."/>
            <person name="Pandey M."/>
            <person name="Agarwal S."/>
            <person name="Srivastava S."/>
            <person name="Singh M."/>
            <person name="Iquebal M.A."/>
            <person name="Jaiswal S."/>
            <person name="Angadi U.B."/>
            <person name="Kumar N."/>
            <person name="Raza M."/>
            <person name="Shah T.M."/>
            <person name="Rai A."/>
            <person name="Jena J.K."/>
        </authorList>
    </citation>
    <scope>NUCLEOTIDE SEQUENCE [LARGE SCALE GENOMIC DNA]</scope>
    <source>
        <strain evidence="2">DASCIFA01</strain>
        <tissue evidence="2">Testis</tissue>
    </source>
</reference>
<proteinExistence type="predicted"/>
<dbReference type="EMBL" id="QBIY01013401">
    <property type="protein sequence ID" value="RXN05509.1"/>
    <property type="molecule type" value="Genomic_DNA"/>
</dbReference>
<dbReference type="AlphaFoldDB" id="A0A498LB55"/>
<feature type="region of interest" description="Disordered" evidence="1">
    <location>
        <begin position="79"/>
        <end position="98"/>
    </location>
</feature>
<protein>
    <submittedName>
        <fullName evidence="2">Uncharacterized protein</fullName>
    </submittedName>
</protein>
<name>A0A498LB55_LABRO</name>
<dbReference type="Proteomes" id="UP000290572">
    <property type="component" value="Unassembled WGS sequence"/>
</dbReference>
<organism evidence="2 3">
    <name type="scientific">Labeo rohita</name>
    <name type="common">Indian major carp</name>
    <name type="synonym">Cyprinus rohita</name>
    <dbReference type="NCBI Taxonomy" id="84645"/>
    <lineage>
        <taxon>Eukaryota</taxon>
        <taxon>Metazoa</taxon>
        <taxon>Chordata</taxon>
        <taxon>Craniata</taxon>
        <taxon>Vertebrata</taxon>
        <taxon>Euteleostomi</taxon>
        <taxon>Actinopterygii</taxon>
        <taxon>Neopterygii</taxon>
        <taxon>Teleostei</taxon>
        <taxon>Ostariophysi</taxon>
        <taxon>Cypriniformes</taxon>
        <taxon>Cyprinidae</taxon>
        <taxon>Labeoninae</taxon>
        <taxon>Labeonini</taxon>
        <taxon>Labeo</taxon>
    </lineage>
</organism>
<evidence type="ECO:0000313" key="3">
    <source>
        <dbReference type="Proteomes" id="UP000290572"/>
    </source>
</evidence>
<gene>
    <name evidence="2" type="ORF">ROHU_012667</name>
</gene>
<sequence length="162" mass="18108">MHNSEVEYKKMKSKPLAARPASTAVLRGCVGGRLTVCQSIWPSVRSSPLARAVKGVKNDGKSAHYEPLCEKCSTYMRASTNAAGGKRRDAPRRRSHETSKFAALVPSLPMHRAESERAYILGPRRVRLERGTAEMRDRPVLHATQLQRQQSRISTDSMSSRY</sequence>
<keyword evidence="3" id="KW-1185">Reference proteome</keyword>
<evidence type="ECO:0000256" key="1">
    <source>
        <dbReference type="SAM" id="MobiDB-lite"/>
    </source>
</evidence>
<accession>A0A498LB55</accession>
<comment type="caution">
    <text evidence="2">The sequence shown here is derived from an EMBL/GenBank/DDBJ whole genome shotgun (WGS) entry which is preliminary data.</text>
</comment>
<evidence type="ECO:0000313" key="2">
    <source>
        <dbReference type="EMBL" id="RXN05509.1"/>
    </source>
</evidence>